<feature type="transmembrane region" description="Helical" evidence="10">
    <location>
        <begin position="282"/>
        <end position="299"/>
    </location>
</feature>
<comment type="function">
    <text evidence="9">Mannosyltransferase involved in glycosylphosphatidylinositol-anchor biosynthesis. Transfers the third mannose to Man2-GlcN-acyl-PI during GPI precursor assembly.</text>
</comment>
<dbReference type="FunCoup" id="D6RKF8">
    <property type="interactions" value="537"/>
</dbReference>
<keyword evidence="12" id="KW-1185">Reference proteome</keyword>
<evidence type="ECO:0000256" key="6">
    <source>
        <dbReference type="ARBA" id="ARBA00022824"/>
    </source>
</evidence>
<evidence type="ECO:0000256" key="10">
    <source>
        <dbReference type="RuleBase" id="RU363075"/>
    </source>
</evidence>
<evidence type="ECO:0000256" key="7">
    <source>
        <dbReference type="ARBA" id="ARBA00022989"/>
    </source>
</evidence>
<keyword evidence="5 10" id="KW-0812">Transmembrane</keyword>
<dbReference type="Pfam" id="PF03901">
    <property type="entry name" value="Glyco_transf_22"/>
    <property type="match status" value="1"/>
</dbReference>
<dbReference type="GeneID" id="9379526"/>
<evidence type="ECO:0000313" key="12">
    <source>
        <dbReference type="Proteomes" id="UP000001861"/>
    </source>
</evidence>
<protein>
    <recommendedName>
        <fullName evidence="10">Mannosyltransferase</fullName>
        <ecNumber evidence="10">2.4.1.-</ecNumber>
    </recommendedName>
</protein>
<dbReference type="OMA" id="HHMVFNN"/>
<evidence type="ECO:0000256" key="8">
    <source>
        <dbReference type="ARBA" id="ARBA00023136"/>
    </source>
</evidence>
<dbReference type="eggNOG" id="KOG1771">
    <property type="taxonomic scope" value="Eukaryota"/>
</dbReference>
<comment type="similarity">
    <text evidence="2">Belongs to the glycosyltransferase 22 family. PIGB subfamily.</text>
</comment>
<dbReference type="EC" id="2.4.1.-" evidence="10"/>
<dbReference type="HOGENOM" id="CLU_012353_0_1_1"/>
<dbReference type="InterPro" id="IPR005599">
    <property type="entry name" value="GPI_mannosylTrfase"/>
</dbReference>
<dbReference type="RefSeq" id="XP_002911833.1">
    <property type="nucleotide sequence ID" value="XM_002911787.1"/>
</dbReference>
<keyword evidence="3 10" id="KW-0328">Glycosyltransferase</keyword>
<dbReference type="PANTHER" id="PTHR22760:SF4">
    <property type="entry name" value="GPI MANNOSYLTRANSFERASE 3"/>
    <property type="match status" value="1"/>
</dbReference>
<gene>
    <name evidence="11" type="ORF">CC1G_13869</name>
</gene>
<keyword evidence="6 10" id="KW-0256">Endoplasmic reticulum</keyword>
<accession>D6RKF8</accession>
<dbReference type="InParanoid" id="D6RKF8"/>
<feature type="transmembrane region" description="Helical" evidence="10">
    <location>
        <begin position="164"/>
        <end position="185"/>
    </location>
</feature>
<organism evidence="11 12">
    <name type="scientific">Coprinopsis cinerea (strain Okayama-7 / 130 / ATCC MYA-4618 / FGSC 9003)</name>
    <name type="common">Inky cap fungus</name>
    <name type="synonym">Hormographiella aspergillata</name>
    <dbReference type="NCBI Taxonomy" id="240176"/>
    <lineage>
        <taxon>Eukaryota</taxon>
        <taxon>Fungi</taxon>
        <taxon>Dikarya</taxon>
        <taxon>Basidiomycota</taxon>
        <taxon>Agaricomycotina</taxon>
        <taxon>Agaricomycetes</taxon>
        <taxon>Agaricomycetidae</taxon>
        <taxon>Agaricales</taxon>
        <taxon>Agaricineae</taxon>
        <taxon>Psathyrellaceae</taxon>
        <taxon>Coprinopsis</taxon>
    </lineage>
</organism>
<keyword evidence="7 10" id="KW-1133">Transmembrane helix</keyword>
<dbReference type="PANTHER" id="PTHR22760">
    <property type="entry name" value="GLYCOSYLTRANSFERASE"/>
    <property type="match status" value="1"/>
</dbReference>
<dbReference type="STRING" id="240176.D6RKF8"/>
<dbReference type="GO" id="GO:0006506">
    <property type="term" value="P:GPI anchor biosynthetic process"/>
    <property type="evidence" value="ECO:0007669"/>
    <property type="project" value="TreeGrafter"/>
</dbReference>
<dbReference type="GO" id="GO:0000026">
    <property type="term" value="F:alpha-1,2-mannosyltransferase activity"/>
    <property type="evidence" value="ECO:0007669"/>
    <property type="project" value="TreeGrafter"/>
</dbReference>
<comment type="subcellular location">
    <subcellularLocation>
        <location evidence="1 10">Endoplasmic reticulum membrane</location>
        <topology evidence="1 10">Multi-pass membrane protein</topology>
    </subcellularLocation>
</comment>
<reference evidence="11 12" key="1">
    <citation type="journal article" date="2010" name="Proc. Natl. Acad. Sci. U.S.A.">
        <title>Insights into evolution of multicellular fungi from the assembled chromosomes of the mushroom Coprinopsis cinerea (Coprinus cinereus).</title>
        <authorList>
            <person name="Stajich J.E."/>
            <person name="Wilke S.K."/>
            <person name="Ahren D."/>
            <person name="Au C.H."/>
            <person name="Birren B.W."/>
            <person name="Borodovsky M."/>
            <person name="Burns C."/>
            <person name="Canback B."/>
            <person name="Casselton L.A."/>
            <person name="Cheng C.K."/>
            <person name="Deng J."/>
            <person name="Dietrich F.S."/>
            <person name="Fargo D.C."/>
            <person name="Farman M.L."/>
            <person name="Gathman A.C."/>
            <person name="Goldberg J."/>
            <person name="Guigo R."/>
            <person name="Hoegger P.J."/>
            <person name="Hooker J.B."/>
            <person name="Huggins A."/>
            <person name="James T.Y."/>
            <person name="Kamada T."/>
            <person name="Kilaru S."/>
            <person name="Kodira C."/>
            <person name="Kues U."/>
            <person name="Kupfer D."/>
            <person name="Kwan H.S."/>
            <person name="Lomsadze A."/>
            <person name="Li W."/>
            <person name="Lilly W.W."/>
            <person name="Ma L.J."/>
            <person name="Mackey A.J."/>
            <person name="Manning G."/>
            <person name="Martin F."/>
            <person name="Muraguchi H."/>
            <person name="Natvig D.O."/>
            <person name="Palmerini H."/>
            <person name="Ramesh M.A."/>
            <person name="Rehmeyer C.J."/>
            <person name="Roe B.A."/>
            <person name="Shenoy N."/>
            <person name="Stanke M."/>
            <person name="Ter-Hovhannisyan V."/>
            <person name="Tunlid A."/>
            <person name="Velagapudi R."/>
            <person name="Vision T.J."/>
            <person name="Zeng Q."/>
            <person name="Zolan M.E."/>
            <person name="Pukkila P.J."/>
        </authorList>
    </citation>
    <scope>NUCLEOTIDE SEQUENCE [LARGE SCALE GENOMIC DNA]</scope>
    <source>
        <strain evidence="12">Okayama-7 / 130 / ATCC MYA-4618 / FGSC 9003</strain>
    </source>
</reference>
<evidence type="ECO:0000256" key="1">
    <source>
        <dbReference type="ARBA" id="ARBA00004477"/>
    </source>
</evidence>
<dbReference type="AlphaFoldDB" id="D6RKF8"/>
<evidence type="ECO:0000256" key="3">
    <source>
        <dbReference type="ARBA" id="ARBA00022676"/>
    </source>
</evidence>
<keyword evidence="8 10" id="KW-0472">Membrane</keyword>
<dbReference type="VEuPathDB" id="FungiDB:CC1G_13869"/>
<dbReference type="KEGG" id="cci:CC1G_13869"/>
<proteinExistence type="inferred from homology"/>
<name>D6RKF8_COPC7</name>
<sequence length="474" mass="53444">MDHDASNSKAVLGNDYVSTAALLSLTSFFNALSLSRTLSNSLETSLCSLAFAYYPWDAHPDVTPHVTFNKKMILFSALACVIRPTNAVIWTFLYMRLLWAYGRYRTLVASFVRDALLALTVATLALFVIDTLYYGKSTFTPYNFLLTNLSSVSLFYGGSPWHYYLSQALPILCTTALPFTLHGMYTTLKDSNTPRKSYALQGMFWTIVWSVGIYSLAGHKEWRFIHPLLPLLHVFAAKSLVNLRTSFDKASNTLRKQKPKAKTSSQSIAVFGKDLPIRRGHLWFLLCMAPATIYVVLFYCSGPISVLSYVRSLPLGDQKSENPFTDTVGFLTPCHSTPGHAYIHREVLAEVPGRIWALGCEPPLGGENLSSYQDQTDVFFASPKYYITNHFPPHVNVDFPPSPYPSSHPGQPGIQNWRHEWPKHLILFGDLLRDELGVKGLLEEKGYQEVRKYGRDWEGEGKRKGGVRVWTWQG</sequence>
<evidence type="ECO:0000256" key="2">
    <source>
        <dbReference type="ARBA" id="ARBA00006065"/>
    </source>
</evidence>
<evidence type="ECO:0000256" key="9">
    <source>
        <dbReference type="ARBA" id="ARBA00024708"/>
    </source>
</evidence>
<feature type="transmembrane region" description="Helical" evidence="10">
    <location>
        <begin position="197"/>
        <end position="217"/>
    </location>
</feature>
<keyword evidence="4" id="KW-0808">Transferase</keyword>
<dbReference type="GO" id="GO:0005789">
    <property type="term" value="C:endoplasmic reticulum membrane"/>
    <property type="evidence" value="ECO:0007669"/>
    <property type="project" value="UniProtKB-SubCell"/>
</dbReference>
<dbReference type="Proteomes" id="UP000001861">
    <property type="component" value="Unassembled WGS sequence"/>
</dbReference>
<evidence type="ECO:0000256" key="4">
    <source>
        <dbReference type="ARBA" id="ARBA00022679"/>
    </source>
</evidence>
<evidence type="ECO:0000313" key="11">
    <source>
        <dbReference type="EMBL" id="EFI28339.1"/>
    </source>
</evidence>
<feature type="transmembrane region" description="Helical" evidence="10">
    <location>
        <begin position="115"/>
        <end position="135"/>
    </location>
</feature>
<dbReference type="EMBL" id="AACS02000002">
    <property type="protein sequence ID" value="EFI28339.1"/>
    <property type="molecule type" value="Genomic_DNA"/>
</dbReference>
<comment type="caution">
    <text evidence="11">The sequence shown here is derived from an EMBL/GenBank/DDBJ whole genome shotgun (WGS) entry which is preliminary data.</text>
</comment>
<evidence type="ECO:0000256" key="5">
    <source>
        <dbReference type="ARBA" id="ARBA00022692"/>
    </source>
</evidence>
<dbReference type="OrthoDB" id="416834at2759"/>
<feature type="transmembrane region" description="Helical" evidence="10">
    <location>
        <begin position="73"/>
        <end position="95"/>
    </location>
</feature>